<evidence type="ECO:0000259" key="1">
    <source>
        <dbReference type="PROSITE" id="PS50828"/>
    </source>
</evidence>
<feature type="domain" description="Smr" evidence="1">
    <location>
        <begin position="266"/>
        <end position="330"/>
    </location>
</feature>
<organism evidence="2 3">
    <name type="scientific">Arsenicibacter rosenii</name>
    <dbReference type="NCBI Taxonomy" id="1750698"/>
    <lineage>
        <taxon>Bacteria</taxon>
        <taxon>Pseudomonadati</taxon>
        <taxon>Bacteroidota</taxon>
        <taxon>Cytophagia</taxon>
        <taxon>Cytophagales</taxon>
        <taxon>Spirosomataceae</taxon>
        <taxon>Arsenicibacter</taxon>
    </lineage>
</organism>
<reference evidence="2 3" key="1">
    <citation type="submission" date="2016-10" db="EMBL/GenBank/DDBJ databases">
        <title>Arsenicibacter rosenii gen. nov., sp. nov., an efficient arsenic-methylating bacterium isolated from an arsenic-contaminated paddy soil.</title>
        <authorList>
            <person name="Huang K."/>
        </authorList>
    </citation>
    <scope>NUCLEOTIDE SEQUENCE [LARGE SCALE GENOMIC DNA]</scope>
    <source>
        <strain evidence="2 3">SM-1</strain>
    </source>
</reference>
<dbReference type="Pfam" id="PF01713">
    <property type="entry name" value="Smr"/>
    <property type="match status" value="1"/>
</dbReference>
<dbReference type="AlphaFoldDB" id="A0A1S2VME0"/>
<protein>
    <submittedName>
        <fullName evidence="2">DNA mismatch repair protein MutS</fullName>
    </submittedName>
</protein>
<dbReference type="InterPro" id="IPR002625">
    <property type="entry name" value="Smr_dom"/>
</dbReference>
<sequence>MNIGDKIRMLRAKEQGVITRFLAGNQVEIEIEDGFRIPVMRSEIVVVSPMETERLVKPAGITPQKQVTASNIVSNNGVYLAFVAQNDREFALHLVNNTDWDLPFAVAEERGSMVNGLHNGILRGKTQVKLNEMYSFSTFDDWPTFLVQVIWSRAGRNAFRPPLVKRVKCRAQTFHTSKSTVPVLNQSGHLYQLDDEKETAPQNVQTARPVTVKPEQLKAEMLKPKGETAAPVSFERPSAVVDLHVEALLPKGQGNRSNAELLELQLTTFEKLLEDAIATGMNEITFIHGVGSGTLRTEIHRRLGRHPHVRFFEDAQKQKFGYGATKVAIK</sequence>
<dbReference type="EMBL" id="MORL01000003">
    <property type="protein sequence ID" value="OIN59933.1"/>
    <property type="molecule type" value="Genomic_DNA"/>
</dbReference>
<dbReference type="PROSITE" id="PS50828">
    <property type="entry name" value="SMR"/>
    <property type="match status" value="1"/>
</dbReference>
<gene>
    <name evidence="2" type="ORF">BLX24_08805</name>
</gene>
<dbReference type="Gene3D" id="3.30.1370.110">
    <property type="match status" value="1"/>
</dbReference>
<comment type="caution">
    <text evidence="2">The sequence shown here is derived from an EMBL/GenBank/DDBJ whole genome shotgun (WGS) entry which is preliminary data.</text>
</comment>
<keyword evidence="3" id="KW-1185">Reference proteome</keyword>
<accession>A0A1S2VME0</accession>
<proteinExistence type="predicted"/>
<dbReference type="RefSeq" id="WP_071502732.1">
    <property type="nucleotide sequence ID" value="NZ_MORL01000003.1"/>
</dbReference>
<dbReference type="InterPro" id="IPR036063">
    <property type="entry name" value="Smr_dom_sf"/>
</dbReference>
<dbReference type="SUPFAM" id="SSF158949">
    <property type="entry name" value="Smr-associated domain-like"/>
    <property type="match status" value="1"/>
</dbReference>
<dbReference type="InterPro" id="IPR036781">
    <property type="entry name" value="Smr_assoc-like_sf"/>
</dbReference>
<dbReference type="Gene3D" id="2.60.40.1600">
    <property type="entry name" value="Smr-associated-like"/>
    <property type="match status" value="1"/>
</dbReference>
<dbReference type="Proteomes" id="UP000181790">
    <property type="component" value="Unassembled WGS sequence"/>
</dbReference>
<dbReference type="OrthoDB" id="1524810at2"/>
<evidence type="ECO:0000313" key="3">
    <source>
        <dbReference type="Proteomes" id="UP000181790"/>
    </source>
</evidence>
<evidence type="ECO:0000313" key="2">
    <source>
        <dbReference type="EMBL" id="OIN59933.1"/>
    </source>
</evidence>
<name>A0A1S2VME0_9BACT</name>